<evidence type="ECO:0000256" key="6">
    <source>
        <dbReference type="ARBA" id="ARBA00022840"/>
    </source>
</evidence>
<comment type="subcellular location">
    <subcellularLocation>
        <location evidence="1">Membrane</location>
        <topology evidence="1">Multi-pass membrane protein</topology>
    </subcellularLocation>
</comment>
<keyword evidence="6 12" id="KW-0067">ATP-binding</keyword>
<keyword evidence="8 9" id="KW-0472">Membrane</keyword>
<dbReference type="PANTHER" id="PTHR48041">
    <property type="entry name" value="ABC TRANSPORTER G FAMILY MEMBER 28"/>
    <property type="match status" value="1"/>
</dbReference>
<keyword evidence="5" id="KW-0547">Nucleotide-binding</keyword>
<comment type="caution">
    <text evidence="12">The sequence shown here is derived from an EMBL/GenBank/DDBJ whole genome shotgun (WGS) entry which is preliminary data.</text>
</comment>
<evidence type="ECO:0000256" key="4">
    <source>
        <dbReference type="ARBA" id="ARBA00022692"/>
    </source>
</evidence>
<dbReference type="CDD" id="cd00060">
    <property type="entry name" value="FHA"/>
    <property type="match status" value="1"/>
</dbReference>
<feature type="transmembrane region" description="Helical" evidence="9">
    <location>
        <begin position="613"/>
        <end position="638"/>
    </location>
</feature>
<evidence type="ECO:0000256" key="8">
    <source>
        <dbReference type="ARBA" id="ARBA00023136"/>
    </source>
</evidence>
<keyword evidence="2" id="KW-0813">Transport</keyword>
<dbReference type="InterPro" id="IPR027417">
    <property type="entry name" value="P-loop_NTPase"/>
</dbReference>
<proteinExistence type="predicted"/>
<feature type="transmembrane region" description="Helical" evidence="9">
    <location>
        <begin position="687"/>
        <end position="707"/>
    </location>
</feature>
<feature type="transmembrane region" description="Helical" evidence="9">
    <location>
        <begin position="573"/>
        <end position="592"/>
    </location>
</feature>
<evidence type="ECO:0000259" key="11">
    <source>
        <dbReference type="PROSITE" id="PS50893"/>
    </source>
</evidence>
<gene>
    <name evidence="12" type="ORF">DAVIS_00798</name>
</gene>
<evidence type="ECO:0000256" key="3">
    <source>
        <dbReference type="ARBA" id="ARBA00022553"/>
    </source>
</evidence>
<dbReference type="AlphaFoldDB" id="A0A3E2N1R9"/>
<feature type="transmembrane region" description="Helical" evidence="9">
    <location>
        <begin position="757"/>
        <end position="779"/>
    </location>
</feature>
<dbReference type="GO" id="GO:0140359">
    <property type="term" value="F:ABC-type transporter activity"/>
    <property type="evidence" value="ECO:0007669"/>
    <property type="project" value="InterPro"/>
</dbReference>
<feature type="domain" description="ABC transporter" evidence="11">
    <location>
        <begin position="224"/>
        <end position="465"/>
    </location>
</feature>
<feature type="domain" description="FHA" evidence="10">
    <location>
        <begin position="146"/>
        <end position="195"/>
    </location>
</feature>
<dbReference type="RefSeq" id="WP_117431556.1">
    <property type="nucleotide sequence ID" value="NZ_PEDF01000022.1"/>
</dbReference>
<dbReference type="SUPFAM" id="SSF49879">
    <property type="entry name" value="SMAD/FHA domain"/>
    <property type="match status" value="2"/>
</dbReference>
<evidence type="ECO:0000259" key="10">
    <source>
        <dbReference type="PROSITE" id="PS50006"/>
    </source>
</evidence>
<keyword evidence="12" id="KW-0378">Hydrolase</keyword>
<evidence type="ECO:0000313" key="13">
    <source>
        <dbReference type="Proteomes" id="UP000257451"/>
    </source>
</evidence>
<dbReference type="EMBL" id="PEDF01000022">
    <property type="protein sequence ID" value="RFZ46719.1"/>
    <property type="molecule type" value="Genomic_DNA"/>
</dbReference>
<dbReference type="Pfam" id="PF00005">
    <property type="entry name" value="ABC_tran"/>
    <property type="match status" value="1"/>
</dbReference>
<dbReference type="InterPro" id="IPR013525">
    <property type="entry name" value="ABC2_TM"/>
</dbReference>
<evidence type="ECO:0000256" key="5">
    <source>
        <dbReference type="ARBA" id="ARBA00022741"/>
    </source>
</evidence>
<feature type="domain" description="FHA" evidence="10">
    <location>
        <begin position="32"/>
        <end position="80"/>
    </location>
</feature>
<dbReference type="Gene3D" id="2.60.200.20">
    <property type="match status" value="2"/>
</dbReference>
<dbReference type="Pfam" id="PF01061">
    <property type="entry name" value="ABC2_membrane"/>
    <property type="match status" value="1"/>
</dbReference>
<protein>
    <submittedName>
        <fullName evidence="12">ABC transporter ATP-binding/permease protein</fullName>
        <ecNumber evidence="12">3.6.3.-</ecNumber>
    </submittedName>
</protein>
<dbReference type="InterPro" id="IPR003439">
    <property type="entry name" value="ABC_transporter-like_ATP-bd"/>
</dbReference>
<sequence>MHDRIGDATTNPPRLELRAAGRTWHATPNRAWTIGRAAEADIRLDNPRVSRLHAVLEPTPGGWVLVNRSRNGSFVGGTPVQRVPIHQPVTVLLGSASSGQAIELHPAIQAPEAQPGRNVAAAPDPLDGTTVARAPTTVHAIDQLVVTIGRGADNNVVLNDLLVSRRHAVLRRSGDQWELVDNHSANGTYVNGNRITRALIGPNDIVGIGHQLMHLSGDRLVEYVDTGDVSYEASNLRVVTKKGRVLLSDVSFVLPQRSLLAVVGPSGAGKSTLLGALTGFHPATSGTVRYDERDLYDNYAELRHRIGFVPQDDILHTPLTVRRALNYAAQLRFPQDVSAEERRQRIEEVLAELGLTTQADQRIDSLSGGQRKRTSVALELLTKPSLLFLDEPTSGLDPGYEKSVMQTLRSLADDGRSVVVVTHNIAHLNMCDRLLILAPGGRLAYFGPPQQALSYFNCTDFADLFTLLEQDKATDWTARFNASPLRAALTPHPAQRPAHPAAARTTKPVAQQSAFAQFAILCRRYVAVIAADRQYAVFLLVLPLLLSLFAHAVPGKAGLSLAKAIELRSTQPAQLLVLLIIGGALMGCAASIREIVKEQAIYRREHGIGMSGGAYLASKLVVLTALTTAQGLILGFLGPAFLPAPDQSIVMPWPTFEVAVAVVAVTVVSMMIGLLISAMIGNADRGMPLLVLVVMAQLVLCGGMFGVKGRIPLEQLAWLSPSRWAYAMAASTVDLNDLRRAAGGDQDPLWDYKVSSWLIAAGACVVQAAVLVTLIAWRLRQLDPQRKARR</sequence>
<dbReference type="PANTHER" id="PTHR48041:SF139">
    <property type="entry name" value="PROTEIN SCARLET"/>
    <property type="match status" value="1"/>
</dbReference>
<dbReference type="InterPro" id="IPR003593">
    <property type="entry name" value="AAA+_ATPase"/>
</dbReference>
<dbReference type="InterPro" id="IPR008984">
    <property type="entry name" value="SMAD_FHA_dom_sf"/>
</dbReference>
<dbReference type="GO" id="GO:0016020">
    <property type="term" value="C:membrane"/>
    <property type="evidence" value="ECO:0007669"/>
    <property type="project" value="UniProtKB-SubCell"/>
</dbReference>
<accession>A0A3E2N1R9</accession>
<name>A0A3E2N1R9_MYCMR</name>
<evidence type="ECO:0000256" key="1">
    <source>
        <dbReference type="ARBA" id="ARBA00004141"/>
    </source>
</evidence>
<dbReference type="PROSITE" id="PS50006">
    <property type="entry name" value="FHA_DOMAIN"/>
    <property type="match status" value="2"/>
</dbReference>
<keyword evidence="7 9" id="KW-1133">Transmembrane helix</keyword>
<dbReference type="Gene3D" id="3.40.50.300">
    <property type="entry name" value="P-loop containing nucleotide triphosphate hydrolases"/>
    <property type="match status" value="1"/>
</dbReference>
<dbReference type="FunFam" id="3.40.50.300:FF:000474">
    <property type="entry name" value="Putative ABC transporter ATP-binding subunit"/>
    <property type="match status" value="1"/>
</dbReference>
<dbReference type="SMART" id="SM00240">
    <property type="entry name" value="FHA"/>
    <property type="match status" value="2"/>
</dbReference>
<dbReference type="GO" id="GO:0016887">
    <property type="term" value="F:ATP hydrolysis activity"/>
    <property type="evidence" value="ECO:0007669"/>
    <property type="project" value="InterPro"/>
</dbReference>
<feature type="transmembrane region" description="Helical" evidence="9">
    <location>
        <begin position="658"/>
        <end position="680"/>
    </location>
</feature>
<dbReference type="Pfam" id="PF00498">
    <property type="entry name" value="FHA"/>
    <property type="match status" value="2"/>
</dbReference>
<evidence type="ECO:0000256" key="9">
    <source>
        <dbReference type="SAM" id="Phobius"/>
    </source>
</evidence>
<dbReference type="EC" id="3.6.3.-" evidence="12"/>
<dbReference type="GO" id="GO:0005524">
    <property type="term" value="F:ATP binding"/>
    <property type="evidence" value="ECO:0007669"/>
    <property type="project" value="UniProtKB-KW"/>
</dbReference>
<reference evidence="12 13" key="1">
    <citation type="journal article" date="2018" name="Sci. Rep.">
        <title>Extensive genomic diversity among Mycobacterium marinum strains revealed by whole genome sequencing.</title>
        <authorList>
            <person name="Das S."/>
            <person name="Pettersson B.M."/>
            <person name="Behra P.R."/>
            <person name="Mallick A."/>
            <person name="Cheramie M."/>
            <person name="Ramesh M."/>
            <person name="Shirreff L."/>
            <person name="DuCote T."/>
            <person name="Dasgupta S."/>
            <person name="Ennis D.G."/>
            <person name="Kirsebom L.A."/>
        </authorList>
    </citation>
    <scope>NUCLEOTIDE SEQUENCE [LARGE SCALE GENOMIC DNA]</scope>
    <source>
        <strain evidence="12 13">Davis1</strain>
    </source>
</reference>
<evidence type="ECO:0000313" key="12">
    <source>
        <dbReference type="EMBL" id="RFZ46719.1"/>
    </source>
</evidence>
<keyword evidence="4 9" id="KW-0812">Transmembrane</keyword>
<dbReference type="InterPro" id="IPR000253">
    <property type="entry name" value="FHA_dom"/>
</dbReference>
<dbReference type="Proteomes" id="UP000257451">
    <property type="component" value="Unassembled WGS sequence"/>
</dbReference>
<evidence type="ECO:0000256" key="2">
    <source>
        <dbReference type="ARBA" id="ARBA00022448"/>
    </source>
</evidence>
<feature type="transmembrane region" description="Helical" evidence="9">
    <location>
        <begin position="535"/>
        <end position="553"/>
    </location>
</feature>
<dbReference type="SMART" id="SM00382">
    <property type="entry name" value="AAA"/>
    <property type="match status" value="1"/>
</dbReference>
<evidence type="ECO:0000256" key="7">
    <source>
        <dbReference type="ARBA" id="ARBA00022989"/>
    </source>
</evidence>
<dbReference type="InterPro" id="IPR050352">
    <property type="entry name" value="ABCG_transporters"/>
</dbReference>
<keyword evidence="3" id="KW-0597">Phosphoprotein</keyword>
<dbReference type="PROSITE" id="PS50893">
    <property type="entry name" value="ABC_TRANSPORTER_2"/>
    <property type="match status" value="1"/>
</dbReference>
<organism evidence="12 13">
    <name type="scientific">Mycobacterium marinum</name>
    <dbReference type="NCBI Taxonomy" id="1781"/>
    <lineage>
        <taxon>Bacteria</taxon>
        <taxon>Bacillati</taxon>
        <taxon>Actinomycetota</taxon>
        <taxon>Actinomycetes</taxon>
        <taxon>Mycobacteriales</taxon>
        <taxon>Mycobacteriaceae</taxon>
        <taxon>Mycobacterium</taxon>
        <taxon>Mycobacterium ulcerans group</taxon>
    </lineage>
</organism>
<dbReference type="SUPFAM" id="SSF52540">
    <property type="entry name" value="P-loop containing nucleoside triphosphate hydrolases"/>
    <property type="match status" value="1"/>
</dbReference>